<dbReference type="Proteomes" id="UP000662986">
    <property type="component" value="Chromosome"/>
</dbReference>
<reference evidence="1 2" key="2">
    <citation type="journal article" date="2022" name="Arch. Microbiol.">
        <title>Rhodococcus pseudokoreensis sp. nov. isolated from the rhizosphere of young M26 apple rootstocks.</title>
        <authorList>
            <person name="Kampfer P."/>
            <person name="Glaeser S.P."/>
            <person name="Blom J."/>
            <person name="Wolf J."/>
            <person name="Benning S."/>
            <person name="Schloter M."/>
            <person name="Neumann-Schaal M."/>
        </authorList>
    </citation>
    <scope>NUCLEOTIDE SEQUENCE [LARGE SCALE GENOMIC DNA]</scope>
    <source>
        <strain evidence="1 2">R79</strain>
    </source>
</reference>
<keyword evidence="2" id="KW-1185">Reference proteome</keyword>
<dbReference type="RefSeq" id="WP_206005846.1">
    <property type="nucleotide sequence ID" value="NZ_CP070619.1"/>
</dbReference>
<dbReference type="EMBL" id="CP070619">
    <property type="protein sequence ID" value="QSE89441.1"/>
    <property type="molecule type" value="Genomic_DNA"/>
</dbReference>
<reference evidence="1 2" key="1">
    <citation type="journal article" date="2021" name="Microbiol. Resour. Announc.">
        <title>Complete Genome Sequences of Two Rhodococcus sp. Strains with Large and Linear Chromosomes, Isolated from Apple Rhizosphere.</title>
        <authorList>
            <person name="Benning S."/>
            <person name="Brugnone N."/>
            <person name="Siani R."/>
            <person name="Kublik S."/>
            <person name="Schloter M."/>
            <person name="Rad V."/>
        </authorList>
    </citation>
    <scope>NUCLEOTIDE SEQUENCE [LARGE SCALE GENOMIC DNA]</scope>
    <source>
        <strain evidence="1 2">R79</strain>
    </source>
</reference>
<organism evidence="1 2">
    <name type="scientific">Rhodococcus pseudokoreensis</name>
    <dbReference type="NCBI Taxonomy" id="2811421"/>
    <lineage>
        <taxon>Bacteria</taxon>
        <taxon>Bacillati</taxon>
        <taxon>Actinomycetota</taxon>
        <taxon>Actinomycetes</taxon>
        <taxon>Mycobacteriales</taxon>
        <taxon>Nocardiaceae</taxon>
        <taxon>Rhodococcus</taxon>
    </lineage>
</organism>
<name>A0A974ZT24_9NOCA</name>
<accession>A0A974ZT24</accession>
<proteinExistence type="predicted"/>
<evidence type="ECO:0000313" key="1">
    <source>
        <dbReference type="EMBL" id="QSE89441.1"/>
    </source>
</evidence>
<protein>
    <submittedName>
        <fullName evidence="1">Uncharacterized protein</fullName>
    </submittedName>
</protein>
<gene>
    <name evidence="1" type="ORF">JWS13_12815</name>
</gene>
<evidence type="ECO:0000313" key="2">
    <source>
        <dbReference type="Proteomes" id="UP000662986"/>
    </source>
</evidence>
<sequence length="78" mass="8822">METDLSCGAIGELFGTSREHRRCLLSDHARPCQEPKPRTVPHSSRRYREIRLSLSRKAIDAWAQQGPVDTETGCREGN</sequence>